<dbReference type="EMBL" id="CAJVCH010158899">
    <property type="protein sequence ID" value="CAG7728124.1"/>
    <property type="molecule type" value="Genomic_DNA"/>
</dbReference>
<organism evidence="2 3">
    <name type="scientific">Allacma fusca</name>
    <dbReference type="NCBI Taxonomy" id="39272"/>
    <lineage>
        <taxon>Eukaryota</taxon>
        <taxon>Metazoa</taxon>
        <taxon>Ecdysozoa</taxon>
        <taxon>Arthropoda</taxon>
        <taxon>Hexapoda</taxon>
        <taxon>Collembola</taxon>
        <taxon>Symphypleona</taxon>
        <taxon>Sminthuridae</taxon>
        <taxon>Allacma</taxon>
    </lineage>
</organism>
<dbReference type="InterPro" id="IPR023631">
    <property type="entry name" value="Amidase_dom"/>
</dbReference>
<evidence type="ECO:0000259" key="1">
    <source>
        <dbReference type="Pfam" id="PF01425"/>
    </source>
</evidence>
<dbReference type="GO" id="GO:0017064">
    <property type="term" value="F:fatty acid amide hydrolase activity"/>
    <property type="evidence" value="ECO:0007669"/>
    <property type="project" value="TreeGrafter"/>
</dbReference>
<dbReference type="Pfam" id="PF01425">
    <property type="entry name" value="Amidase"/>
    <property type="match status" value="1"/>
</dbReference>
<name>A0A8J2K1J6_9HEXA</name>
<evidence type="ECO:0000313" key="2">
    <source>
        <dbReference type="EMBL" id="CAG7728124.1"/>
    </source>
</evidence>
<evidence type="ECO:0000313" key="3">
    <source>
        <dbReference type="Proteomes" id="UP000708208"/>
    </source>
</evidence>
<dbReference type="GO" id="GO:0004040">
    <property type="term" value="F:amidase activity"/>
    <property type="evidence" value="ECO:0007669"/>
    <property type="project" value="TreeGrafter"/>
</dbReference>
<protein>
    <recommendedName>
        <fullName evidence="1">Amidase domain-containing protein</fullName>
    </recommendedName>
</protein>
<dbReference type="Proteomes" id="UP000708208">
    <property type="component" value="Unassembled WGS sequence"/>
</dbReference>
<keyword evidence="3" id="KW-1185">Reference proteome</keyword>
<feature type="domain" description="Amidase" evidence="1">
    <location>
        <begin position="6"/>
        <end position="145"/>
    </location>
</feature>
<dbReference type="GO" id="GO:0009062">
    <property type="term" value="P:fatty acid catabolic process"/>
    <property type="evidence" value="ECO:0007669"/>
    <property type="project" value="TreeGrafter"/>
</dbReference>
<proteinExistence type="predicted"/>
<reference evidence="2" key="1">
    <citation type="submission" date="2021-06" db="EMBL/GenBank/DDBJ databases">
        <authorList>
            <person name="Hodson N. C."/>
            <person name="Mongue J. A."/>
            <person name="Jaron S. K."/>
        </authorList>
    </citation>
    <scope>NUCLEOTIDE SEQUENCE</scope>
</reference>
<gene>
    <name evidence="2" type="ORF">AFUS01_LOCUS16929</name>
</gene>
<dbReference type="PANTHER" id="PTHR45847:SF6">
    <property type="entry name" value="FATTY ACID AMIDE HYDROLASE"/>
    <property type="match status" value="1"/>
</dbReference>
<dbReference type="InterPro" id="IPR052096">
    <property type="entry name" value="Endocannabinoid_amidase"/>
</dbReference>
<dbReference type="PANTHER" id="PTHR45847">
    <property type="entry name" value="FATTY ACID AMIDE HYDROLASE"/>
    <property type="match status" value="1"/>
</dbReference>
<dbReference type="AlphaFoldDB" id="A0A8J2K1J6"/>
<sequence>MGDTPKTVLAAKKALEARGHKLVSLENLIDSFEAFDVYSDLLLADNGKYIKEMLRNDEIGPSAQTLNLLMSLPSWKRRFLTRILPLSDRMRITASAGLDAEQAGGLYSKIGDKDSLRDGILKNMERYSLDLIISPVMPFPAPRKDVAYNLFCNNVFTVKT</sequence>
<comment type="caution">
    <text evidence="2">The sequence shown here is derived from an EMBL/GenBank/DDBJ whole genome shotgun (WGS) entry which is preliminary data.</text>
</comment>
<accession>A0A8J2K1J6</accession>